<dbReference type="Gene3D" id="3.60.10.10">
    <property type="entry name" value="Endonuclease/exonuclease/phosphatase"/>
    <property type="match status" value="1"/>
</dbReference>
<dbReference type="InterPro" id="IPR036691">
    <property type="entry name" value="Endo/exonu/phosph_ase_sf"/>
</dbReference>
<reference evidence="1 2" key="1">
    <citation type="journal article" date="2019" name="Commun. Biol.">
        <title>The bagworm genome reveals a unique fibroin gene that provides high tensile strength.</title>
        <authorList>
            <person name="Kono N."/>
            <person name="Nakamura H."/>
            <person name="Ohtoshi R."/>
            <person name="Tomita M."/>
            <person name="Numata K."/>
            <person name="Arakawa K."/>
        </authorList>
    </citation>
    <scope>NUCLEOTIDE SEQUENCE [LARGE SCALE GENOMIC DNA]</scope>
</reference>
<dbReference type="SUPFAM" id="SSF56219">
    <property type="entry name" value="DNase I-like"/>
    <property type="match status" value="1"/>
</dbReference>
<dbReference type="AlphaFoldDB" id="A0A4C1SQZ6"/>
<evidence type="ECO:0000313" key="2">
    <source>
        <dbReference type="Proteomes" id="UP000299102"/>
    </source>
</evidence>
<dbReference type="EMBL" id="BGZK01000011">
    <property type="protein sequence ID" value="GBP03648.1"/>
    <property type="molecule type" value="Genomic_DNA"/>
</dbReference>
<gene>
    <name evidence="1" type="ORF">EVAR_2403_1</name>
</gene>
<accession>A0A4C1SQZ6</accession>
<dbReference type="OrthoDB" id="411871at2759"/>
<name>A0A4C1SQZ6_EUMVA</name>
<comment type="caution">
    <text evidence="1">The sequence shown here is derived from an EMBL/GenBank/DDBJ whole genome shotgun (WGS) entry which is preliminary data.</text>
</comment>
<protein>
    <submittedName>
        <fullName evidence="1">Uncharacterized protein</fullName>
    </submittedName>
</protein>
<organism evidence="1 2">
    <name type="scientific">Eumeta variegata</name>
    <name type="common">Bagworm moth</name>
    <name type="synonym">Eumeta japonica</name>
    <dbReference type="NCBI Taxonomy" id="151549"/>
    <lineage>
        <taxon>Eukaryota</taxon>
        <taxon>Metazoa</taxon>
        <taxon>Ecdysozoa</taxon>
        <taxon>Arthropoda</taxon>
        <taxon>Hexapoda</taxon>
        <taxon>Insecta</taxon>
        <taxon>Pterygota</taxon>
        <taxon>Neoptera</taxon>
        <taxon>Endopterygota</taxon>
        <taxon>Lepidoptera</taxon>
        <taxon>Glossata</taxon>
        <taxon>Ditrysia</taxon>
        <taxon>Tineoidea</taxon>
        <taxon>Psychidae</taxon>
        <taxon>Oiketicinae</taxon>
        <taxon>Eumeta</taxon>
    </lineage>
</organism>
<proteinExistence type="predicted"/>
<keyword evidence="2" id="KW-1185">Reference proteome</keyword>
<sequence length="190" mass="21643">MDNAHKTFSSECGVQAKSEDIAWSKVAMILLATGVLTDTQDRREMVWELLRRNTLATYLCGNIEELRQHPKGRVVRKAAPRKGPIKAAIIILGSNVDVEEDQTFNDENTVAFDETRKLQYWRVSVFFEGDMPIGSYLDHVLYIYLQLGIDKINLAGDVKVWSVWWGSKRNDSRGVDLCDFLDAEGLYILN</sequence>
<evidence type="ECO:0000313" key="1">
    <source>
        <dbReference type="EMBL" id="GBP03648.1"/>
    </source>
</evidence>
<dbReference type="Proteomes" id="UP000299102">
    <property type="component" value="Unassembled WGS sequence"/>
</dbReference>